<dbReference type="InterPro" id="IPR002994">
    <property type="entry name" value="Surf1/Shy1"/>
</dbReference>
<reference evidence="6" key="1">
    <citation type="submission" date="2021-03" db="EMBL/GenBank/DDBJ databases">
        <authorList>
            <person name="Tagirdzhanova G."/>
        </authorList>
    </citation>
    <scope>NUCLEOTIDE SEQUENCE</scope>
</reference>
<dbReference type="PROSITE" id="PS50895">
    <property type="entry name" value="SURF1"/>
    <property type="match status" value="1"/>
</dbReference>
<protein>
    <recommendedName>
        <fullName evidence="5">SURF1-like protein</fullName>
    </recommendedName>
</protein>
<gene>
    <name evidence="6" type="primary">SHY1</name>
    <name evidence="6" type="ORF">IMSHALPRED_009070</name>
</gene>
<dbReference type="Proteomes" id="UP000664534">
    <property type="component" value="Unassembled WGS sequence"/>
</dbReference>
<keyword evidence="5" id="KW-0496">Mitochondrion</keyword>
<comment type="similarity">
    <text evidence="5">Belongs to the SURF1 family.</text>
</comment>
<evidence type="ECO:0000313" key="6">
    <source>
        <dbReference type="EMBL" id="CAF9933146.1"/>
    </source>
</evidence>
<feature type="transmembrane region" description="Helical" evidence="5">
    <location>
        <begin position="72"/>
        <end position="91"/>
    </location>
</feature>
<dbReference type="GO" id="GO:0005743">
    <property type="term" value="C:mitochondrial inner membrane"/>
    <property type="evidence" value="ECO:0007669"/>
    <property type="project" value="UniProtKB-SubCell"/>
</dbReference>
<keyword evidence="7" id="KW-1185">Reference proteome</keyword>
<proteinExistence type="inferred from homology"/>
<keyword evidence="3 5" id="KW-1133">Transmembrane helix</keyword>
<evidence type="ECO:0000256" key="1">
    <source>
        <dbReference type="ARBA" id="ARBA00004370"/>
    </source>
</evidence>
<evidence type="ECO:0000256" key="5">
    <source>
        <dbReference type="RuleBase" id="RU363076"/>
    </source>
</evidence>
<evidence type="ECO:0000256" key="3">
    <source>
        <dbReference type="ARBA" id="ARBA00022989"/>
    </source>
</evidence>
<dbReference type="PANTHER" id="PTHR23427">
    <property type="entry name" value="SURFEIT LOCUS PROTEIN"/>
    <property type="match status" value="1"/>
</dbReference>
<dbReference type="InterPro" id="IPR045214">
    <property type="entry name" value="Surf1/Surf4"/>
</dbReference>
<sequence length="314" mass="36046">MKTTLFAFRFTRSTRLTSLRPALHTRICPKCKLSSPFQRRYAHTPADDPYFQSIVDNPAVLVKSGQKHGPGLIVLILIPAIAFGLGTWQVFRLQWKTDLIARFEDRILKPPLPLPPRIDPAAIKDFDYRRVVTIGLLRHDQEMLIGPRVHDGNDGYLVVTPLQREGIASKILVNRGWIPKRLKRQVDRLAGLPTGEVTVEGLLREPWKKNMFTPDNKPELGEFYFPDVEQMAKFTGSDPVWIEETMAPDLLKAYDREAVGIPIGRPAEVNLRNNHTQYIFTWYALSAATAIMFWMVVKKPLPDSIRRVRQNKEW</sequence>
<comment type="function">
    <text evidence="5">Probably involved in the biogenesis of the COX complex.</text>
</comment>
<dbReference type="OrthoDB" id="10040024at2759"/>
<dbReference type="EMBL" id="CAJPDT010000069">
    <property type="protein sequence ID" value="CAF9933146.1"/>
    <property type="molecule type" value="Genomic_DNA"/>
</dbReference>
<comment type="caution">
    <text evidence="6">The sequence shown here is derived from an EMBL/GenBank/DDBJ whole genome shotgun (WGS) entry which is preliminary data.</text>
</comment>
<dbReference type="GO" id="GO:0033617">
    <property type="term" value="P:mitochondrial respiratory chain complex IV assembly"/>
    <property type="evidence" value="ECO:0007669"/>
    <property type="project" value="TreeGrafter"/>
</dbReference>
<feature type="transmembrane region" description="Helical" evidence="5">
    <location>
        <begin position="278"/>
        <end position="297"/>
    </location>
</feature>
<dbReference type="PANTHER" id="PTHR23427:SF2">
    <property type="entry name" value="SURFEIT LOCUS PROTEIN 1"/>
    <property type="match status" value="1"/>
</dbReference>
<keyword evidence="4 5" id="KW-0472">Membrane</keyword>
<dbReference type="AlphaFoldDB" id="A0A8H3FVS1"/>
<dbReference type="CDD" id="cd06662">
    <property type="entry name" value="SURF1"/>
    <property type="match status" value="1"/>
</dbReference>
<keyword evidence="2 5" id="KW-0812">Transmembrane</keyword>
<organism evidence="6 7">
    <name type="scientific">Imshaugia aleurites</name>
    <dbReference type="NCBI Taxonomy" id="172621"/>
    <lineage>
        <taxon>Eukaryota</taxon>
        <taxon>Fungi</taxon>
        <taxon>Dikarya</taxon>
        <taxon>Ascomycota</taxon>
        <taxon>Pezizomycotina</taxon>
        <taxon>Lecanoromycetes</taxon>
        <taxon>OSLEUM clade</taxon>
        <taxon>Lecanoromycetidae</taxon>
        <taxon>Lecanorales</taxon>
        <taxon>Lecanorineae</taxon>
        <taxon>Parmeliaceae</taxon>
        <taxon>Imshaugia</taxon>
    </lineage>
</organism>
<comment type="subcellular location">
    <subcellularLocation>
        <location evidence="1">Membrane</location>
    </subcellularLocation>
    <subcellularLocation>
        <location evidence="5">Mitochondrion inner membrane</location>
        <topology evidence="5">Multi-pass membrane protein</topology>
    </subcellularLocation>
</comment>
<evidence type="ECO:0000313" key="7">
    <source>
        <dbReference type="Proteomes" id="UP000664534"/>
    </source>
</evidence>
<evidence type="ECO:0000256" key="2">
    <source>
        <dbReference type="ARBA" id="ARBA00022692"/>
    </source>
</evidence>
<keyword evidence="5" id="KW-0999">Mitochondrion inner membrane</keyword>
<evidence type="ECO:0000256" key="4">
    <source>
        <dbReference type="ARBA" id="ARBA00023136"/>
    </source>
</evidence>
<dbReference type="Pfam" id="PF02104">
    <property type="entry name" value="SURF1"/>
    <property type="match status" value="1"/>
</dbReference>
<name>A0A8H3FVS1_9LECA</name>
<accession>A0A8H3FVS1</accession>